<dbReference type="PANTHER" id="PTHR43418">
    <property type="entry name" value="MULTIFUNCTIONAL TRYPTOPHAN BIOSYNTHESIS PROTEIN-RELATED"/>
    <property type="match status" value="1"/>
</dbReference>
<dbReference type="PRINTS" id="PR00096">
    <property type="entry name" value="GATASE"/>
</dbReference>
<evidence type="ECO:0000256" key="7">
    <source>
        <dbReference type="ARBA" id="ARBA00023239"/>
    </source>
</evidence>
<evidence type="ECO:0000313" key="11">
    <source>
        <dbReference type="Proteomes" id="UP001060368"/>
    </source>
</evidence>
<evidence type="ECO:0000256" key="6">
    <source>
        <dbReference type="ARBA" id="ARBA00023141"/>
    </source>
</evidence>
<evidence type="ECO:0000256" key="2">
    <source>
        <dbReference type="ARBA" id="ARBA00012266"/>
    </source>
</evidence>
<reference evidence="10" key="1">
    <citation type="submission" date="2022-04" db="EMBL/GenBank/DDBJ databases">
        <title>Complete genome of Methanoplanus endosymbiosus DSM 3599.</title>
        <authorList>
            <person name="Chen S.-C."/>
            <person name="You Y.-T."/>
            <person name="Zhou Y.-Z."/>
            <person name="Lai M.-C."/>
        </authorList>
    </citation>
    <scope>NUCLEOTIDE SEQUENCE</scope>
    <source>
        <strain evidence="10">DSM 3599</strain>
    </source>
</reference>
<sequence>MKVLVIDCYDSFTYNLCQQIGKSGCEITVVKNDEPEDTILNDNYDRIVLSPGPGTPEKSGLCLKALNNISKTVPTLGICLGHQAICTIFGGRVLRTTPYHGKVSGINHDGESIFEGMKNGFSATRYHSLAAEKTSLPDCLRVTALSADDRCIMGVRHRNYPIEGVQFHPESILTEDGDRLIENFLRYGVRQ</sequence>
<dbReference type="Proteomes" id="UP001060368">
    <property type="component" value="Chromosome"/>
</dbReference>
<dbReference type="GO" id="GO:0005829">
    <property type="term" value="C:cytosol"/>
    <property type="evidence" value="ECO:0007669"/>
    <property type="project" value="TreeGrafter"/>
</dbReference>
<dbReference type="InterPro" id="IPR006221">
    <property type="entry name" value="TrpG/PapA_dom"/>
</dbReference>
<dbReference type="PRINTS" id="PR00097">
    <property type="entry name" value="ANTSNTHASEII"/>
</dbReference>
<dbReference type="EC" id="4.1.3.27" evidence="2"/>
<evidence type="ECO:0000313" key="10">
    <source>
        <dbReference type="EMBL" id="UUX92579.1"/>
    </source>
</evidence>
<proteinExistence type="predicted"/>
<dbReference type="Gene3D" id="3.40.50.880">
    <property type="match status" value="1"/>
</dbReference>
<gene>
    <name evidence="10" type="ORF">L6E24_00170</name>
</gene>
<keyword evidence="5" id="KW-0315">Glutamine amidotransferase</keyword>
<dbReference type="FunFam" id="3.40.50.880:FF:000003">
    <property type="entry name" value="Anthranilate synthase component II"/>
    <property type="match status" value="1"/>
</dbReference>
<dbReference type="AlphaFoldDB" id="A0A9E7TKB1"/>
<dbReference type="Pfam" id="PF00117">
    <property type="entry name" value="GATase"/>
    <property type="match status" value="1"/>
</dbReference>
<dbReference type="KEGG" id="mend:L6E24_00170"/>
<comment type="catalytic activity">
    <reaction evidence="8">
        <text>chorismate + L-glutamine = anthranilate + pyruvate + L-glutamate + H(+)</text>
        <dbReference type="Rhea" id="RHEA:21732"/>
        <dbReference type="ChEBI" id="CHEBI:15361"/>
        <dbReference type="ChEBI" id="CHEBI:15378"/>
        <dbReference type="ChEBI" id="CHEBI:16567"/>
        <dbReference type="ChEBI" id="CHEBI:29748"/>
        <dbReference type="ChEBI" id="CHEBI:29985"/>
        <dbReference type="ChEBI" id="CHEBI:58359"/>
        <dbReference type="EC" id="4.1.3.27"/>
    </reaction>
</comment>
<keyword evidence="3" id="KW-0028">Amino-acid biosynthesis</keyword>
<evidence type="ECO:0000256" key="5">
    <source>
        <dbReference type="ARBA" id="ARBA00022962"/>
    </source>
</evidence>
<dbReference type="EMBL" id="CP096115">
    <property type="protein sequence ID" value="UUX92579.1"/>
    <property type="molecule type" value="Genomic_DNA"/>
</dbReference>
<dbReference type="CDD" id="cd01743">
    <property type="entry name" value="GATase1_Anthranilate_Synthase"/>
    <property type="match status" value="1"/>
</dbReference>
<dbReference type="RefSeq" id="WP_257742726.1">
    <property type="nucleotide sequence ID" value="NZ_CP096115.1"/>
</dbReference>
<evidence type="ECO:0000256" key="1">
    <source>
        <dbReference type="ARBA" id="ARBA00004873"/>
    </source>
</evidence>
<keyword evidence="6" id="KW-0057">Aromatic amino acid biosynthesis</keyword>
<organism evidence="10 11">
    <name type="scientific">Methanoplanus endosymbiosus</name>
    <dbReference type="NCBI Taxonomy" id="33865"/>
    <lineage>
        <taxon>Archaea</taxon>
        <taxon>Methanobacteriati</taxon>
        <taxon>Methanobacteriota</taxon>
        <taxon>Stenosarchaea group</taxon>
        <taxon>Methanomicrobia</taxon>
        <taxon>Methanomicrobiales</taxon>
        <taxon>Methanomicrobiaceae</taxon>
        <taxon>Methanoplanus</taxon>
    </lineage>
</organism>
<keyword evidence="4" id="KW-0822">Tryptophan biosynthesis</keyword>
<accession>A0A9E7TKB1</accession>
<protein>
    <recommendedName>
        <fullName evidence="2">anthranilate synthase</fullName>
        <ecNumber evidence="2">4.1.3.27</ecNumber>
    </recommendedName>
</protein>
<evidence type="ECO:0000259" key="9">
    <source>
        <dbReference type="Pfam" id="PF00117"/>
    </source>
</evidence>
<dbReference type="InterPro" id="IPR029062">
    <property type="entry name" value="Class_I_gatase-like"/>
</dbReference>
<dbReference type="GO" id="GO:0000162">
    <property type="term" value="P:L-tryptophan biosynthetic process"/>
    <property type="evidence" value="ECO:0007669"/>
    <property type="project" value="UniProtKB-KW"/>
</dbReference>
<dbReference type="PRINTS" id="PR00099">
    <property type="entry name" value="CPSGATASE"/>
</dbReference>
<comment type="pathway">
    <text evidence="1">Amino-acid biosynthesis; L-tryptophan biosynthesis; L-tryptophan from chorismate: step 1/5.</text>
</comment>
<evidence type="ECO:0000256" key="8">
    <source>
        <dbReference type="ARBA" id="ARBA00047683"/>
    </source>
</evidence>
<dbReference type="GO" id="GO:0004049">
    <property type="term" value="F:anthranilate synthase activity"/>
    <property type="evidence" value="ECO:0007669"/>
    <property type="project" value="UniProtKB-EC"/>
</dbReference>
<dbReference type="GeneID" id="74306061"/>
<dbReference type="InterPro" id="IPR017926">
    <property type="entry name" value="GATASE"/>
</dbReference>
<name>A0A9E7TKB1_9EURY</name>
<dbReference type="InterPro" id="IPR050472">
    <property type="entry name" value="Anth_synth/Amidotransfase"/>
</dbReference>
<evidence type="ECO:0000256" key="4">
    <source>
        <dbReference type="ARBA" id="ARBA00022822"/>
    </source>
</evidence>
<dbReference type="PROSITE" id="PS51273">
    <property type="entry name" value="GATASE_TYPE_1"/>
    <property type="match status" value="1"/>
</dbReference>
<dbReference type="PANTHER" id="PTHR43418:SF4">
    <property type="entry name" value="MULTIFUNCTIONAL TRYPTOPHAN BIOSYNTHESIS PROTEIN"/>
    <property type="match status" value="1"/>
</dbReference>
<dbReference type="SUPFAM" id="SSF52317">
    <property type="entry name" value="Class I glutamine amidotransferase-like"/>
    <property type="match status" value="1"/>
</dbReference>
<feature type="domain" description="Glutamine amidotransferase" evidence="9">
    <location>
        <begin position="4"/>
        <end position="185"/>
    </location>
</feature>
<dbReference type="NCBIfam" id="TIGR00566">
    <property type="entry name" value="trpG_papA"/>
    <property type="match status" value="1"/>
</dbReference>
<keyword evidence="11" id="KW-1185">Reference proteome</keyword>
<keyword evidence="7" id="KW-0456">Lyase</keyword>
<evidence type="ECO:0000256" key="3">
    <source>
        <dbReference type="ARBA" id="ARBA00022605"/>
    </source>
</evidence>